<dbReference type="PANTHER" id="PTHR30213">
    <property type="entry name" value="INNER MEMBRANE PROTEIN YHJD"/>
    <property type="match status" value="1"/>
</dbReference>
<dbReference type="GO" id="GO:0005886">
    <property type="term" value="C:plasma membrane"/>
    <property type="evidence" value="ECO:0007669"/>
    <property type="project" value="UniProtKB-SubCell"/>
</dbReference>
<dbReference type="Pfam" id="PF03631">
    <property type="entry name" value="Virul_fac_BrkB"/>
    <property type="match status" value="1"/>
</dbReference>
<evidence type="ECO:0000256" key="3">
    <source>
        <dbReference type="ARBA" id="ARBA00022692"/>
    </source>
</evidence>
<comment type="caution">
    <text evidence="7">The sequence shown here is derived from an EMBL/GenBank/DDBJ whole genome shotgun (WGS) entry which is preliminary data.</text>
</comment>
<evidence type="ECO:0000256" key="1">
    <source>
        <dbReference type="ARBA" id="ARBA00004651"/>
    </source>
</evidence>
<comment type="subcellular location">
    <subcellularLocation>
        <location evidence="1">Cell membrane</location>
        <topology evidence="1">Multi-pass membrane protein</topology>
    </subcellularLocation>
</comment>
<evidence type="ECO:0000256" key="6">
    <source>
        <dbReference type="SAM" id="Phobius"/>
    </source>
</evidence>
<evidence type="ECO:0000256" key="2">
    <source>
        <dbReference type="ARBA" id="ARBA00022475"/>
    </source>
</evidence>
<evidence type="ECO:0000256" key="4">
    <source>
        <dbReference type="ARBA" id="ARBA00022989"/>
    </source>
</evidence>
<dbReference type="EMBL" id="NVQR01000166">
    <property type="protein sequence ID" value="PCH58367.1"/>
    <property type="molecule type" value="Genomic_DNA"/>
</dbReference>
<sequence length="168" mass="19158">MLLYSEKLKQLQQSLRQFITDTVWPSQFDSLPAWQRLLVRSSQILYAIFRDLVHGQLRLRAMSLVYITLIGFVPLIALTFSVLKSLGVHNAMEPTLLAFLEPLGSRSAEVTDSILAFVDNIQVELIGISSMGVLIYIILDMMLKIETSFNYIWGVKKARTWGSRISDY</sequence>
<evidence type="ECO:0000313" key="8">
    <source>
        <dbReference type="Proteomes" id="UP000218172"/>
    </source>
</evidence>
<gene>
    <name evidence="7" type="ORF">COC19_08555</name>
</gene>
<evidence type="ECO:0000313" key="7">
    <source>
        <dbReference type="EMBL" id="PCH58367.1"/>
    </source>
</evidence>
<dbReference type="Proteomes" id="UP000218172">
    <property type="component" value="Unassembled WGS sequence"/>
</dbReference>
<keyword evidence="5 6" id="KW-0472">Membrane</keyword>
<dbReference type="AlphaFoldDB" id="A0A2A4MF60"/>
<proteinExistence type="predicted"/>
<feature type="transmembrane region" description="Helical" evidence="6">
    <location>
        <begin position="121"/>
        <end position="139"/>
    </location>
</feature>
<evidence type="ECO:0000256" key="5">
    <source>
        <dbReference type="ARBA" id="ARBA00023136"/>
    </source>
</evidence>
<dbReference type="PANTHER" id="PTHR30213:SF0">
    <property type="entry name" value="UPF0761 MEMBRANE PROTEIN YIHY"/>
    <property type="match status" value="1"/>
</dbReference>
<keyword evidence="3 6" id="KW-0812">Transmembrane</keyword>
<keyword evidence="4 6" id="KW-1133">Transmembrane helix</keyword>
<feature type="transmembrane region" description="Helical" evidence="6">
    <location>
        <begin position="64"/>
        <end position="83"/>
    </location>
</feature>
<feature type="non-terminal residue" evidence="7">
    <location>
        <position position="168"/>
    </location>
</feature>
<reference evidence="8" key="1">
    <citation type="submission" date="2017-08" db="EMBL/GenBank/DDBJ databases">
        <title>A dynamic microbial community with high functional redundancy inhabits the cold, oxic subseafloor aquifer.</title>
        <authorList>
            <person name="Tully B.J."/>
            <person name="Wheat C.G."/>
            <person name="Glazer B.T."/>
            <person name="Huber J.A."/>
        </authorList>
    </citation>
    <scope>NUCLEOTIDE SEQUENCE [LARGE SCALE GENOMIC DNA]</scope>
</reference>
<protein>
    <submittedName>
        <fullName evidence="7">Ribonuclease BN</fullName>
    </submittedName>
</protein>
<organism evidence="7 8">
    <name type="scientific">SAR86 cluster bacterium</name>
    <dbReference type="NCBI Taxonomy" id="2030880"/>
    <lineage>
        <taxon>Bacteria</taxon>
        <taxon>Pseudomonadati</taxon>
        <taxon>Pseudomonadota</taxon>
        <taxon>Gammaproteobacteria</taxon>
        <taxon>SAR86 cluster</taxon>
    </lineage>
</organism>
<dbReference type="InterPro" id="IPR017039">
    <property type="entry name" value="Virul_fac_BrkB"/>
</dbReference>
<name>A0A2A4MF60_9GAMM</name>
<keyword evidence="2" id="KW-1003">Cell membrane</keyword>
<accession>A0A2A4MF60</accession>